<dbReference type="InterPro" id="IPR037225">
    <property type="entry name" value="Nuo51_FMN-bd_sf"/>
</dbReference>
<organism evidence="7">
    <name type="scientific">Oceaniferula spumae</name>
    <dbReference type="NCBI Taxonomy" id="2979115"/>
    <lineage>
        <taxon>Bacteria</taxon>
        <taxon>Pseudomonadati</taxon>
        <taxon>Verrucomicrobiota</taxon>
        <taxon>Verrucomicrobiia</taxon>
        <taxon>Verrucomicrobiales</taxon>
        <taxon>Verrucomicrobiaceae</taxon>
        <taxon>Oceaniferula</taxon>
    </lineage>
</organism>
<dbReference type="PANTHER" id="PTHR43578">
    <property type="entry name" value="NADH-QUINONE OXIDOREDUCTASE SUBUNIT F"/>
    <property type="match status" value="1"/>
</dbReference>
<feature type="domain" description="NADH-ubiquinone oxidoreductase 51kDa subunit iron-sulphur binding" evidence="6">
    <location>
        <begin position="358"/>
        <end position="403"/>
    </location>
</feature>
<dbReference type="PROSITE" id="PS00645">
    <property type="entry name" value="COMPLEX1_51K_2"/>
    <property type="match status" value="1"/>
</dbReference>
<dbReference type="InterPro" id="IPR001949">
    <property type="entry name" value="NADH-UbQ_OxRdtase_51kDa_CS"/>
</dbReference>
<gene>
    <name evidence="7" type="primary">nuoF</name>
    <name evidence="7" type="ORF">NT6N_39880</name>
</gene>
<dbReference type="Gene3D" id="3.10.20.600">
    <property type="match status" value="1"/>
</dbReference>
<dbReference type="KEGG" id="osu:NT6N_39880"/>
<dbReference type="InterPro" id="IPR019575">
    <property type="entry name" value="Nuop51_4Fe4S-bd"/>
</dbReference>
<keyword evidence="2" id="KW-0004">4Fe-4S</keyword>
<dbReference type="GO" id="GO:0051539">
    <property type="term" value="F:4 iron, 4 sulfur cluster binding"/>
    <property type="evidence" value="ECO:0007669"/>
    <property type="project" value="UniProtKB-KW"/>
</dbReference>
<dbReference type="AlphaFoldDB" id="A0AAT9FSH6"/>
<dbReference type="GO" id="GO:0008137">
    <property type="term" value="F:NADH dehydrogenase (ubiquinone) activity"/>
    <property type="evidence" value="ECO:0007669"/>
    <property type="project" value="InterPro"/>
</dbReference>
<dbReference type="EMBL" id="AP026866">
    <property type="protein sequence ID" value="BDS08948.1"/>
    <property type="molecule type" value="Genomic_DNA"/>
</dbReference>
<evidence type="ECO:0000256" key="1">
    <source>
        <dbReference type="ARBA" id="ARBA00007523"/>
    </source>
</evidence>
<evidence type="ECO:0000256" key="2">
    <source>
        <dbReference type="ARBA" id="ARBA00022485"/>
    </source>
</evidence>
<evidence type="ECO:0000256" key="5">
    <source>
        <dbReference type="ARBA" id="ARBA00023014"/>
    </source>
</evidence>
<evidence type="ECO:0000313" key="7">
    <source>
        <dbReference type="EMBL" id="BDS08948.1"/>
    </source>
</evidence>
<dbReference type="Pfam" id="PF01512">
    <property type="entry name" value="Complex1_51K"/>
    <property type="match status" value="1"/>
</dbReference>
<dbReference type="Pfam" id="PF10589">
    <property type="entry name" value="NADH_4Fe-4S"/>
    <property type="match status" value="1"/>
</dbReference>
<reference evidence="7" key="1">
    <citation type="submission" date="2024-07" db="EMBL/GenBank/DDBJ databases">
        <title>Complete genome sequence of Verrucomicrobiaceae bacterium NT6N.</title>
        <authorList>
            <person name="Huang C."/>
            <person name="Takami H."/>
            <person name="Hamasaki K."/>
        </authorList>
    </citation>
    <scope>NUCLEOTIDE SEQUENCE</scope>
    <source>
        <strain evidence="7">NT6N</strain>
    </source>
</reference>
<dbReference type="SUPFAM" id="SSF140490">
    <property type="entry name" value="Nqo1C-terminal domain-like"/>
    <property type="match status" value="1"/>
</dbReference>
<dbReference type="InterPro" id="IPR054765">
    <property type="entry name" value="SLBB_dom"/>
</dbReference>
<comment type="similarity">
    <text evidence="1">Belongs to the complex I 51 kDa subunit family.</text>
</comment>
<dbReference type="NCBIfam" id="NF010120">
    <property type="entry name" value="PRK13596.1"/>
    <property type="match status" value="1"/>
</dbReference>
<keyword evidence="5" id="KW-0411">Iron-sulfur</keyword>
<dbReference type="Pfam" id="PF22461">
    <property type="entry name" value="SLBB_2"/>
    <property type="match status" value="1"/>
</dbReference>
<evidence type="ECO:0000259" key="6">
    <source>
        <dbReference type="SMART" id="SM00928"/>
    </source>
</evidence>
<proteinExistence type="inferred from homology"/>
<sequence>MSSIQYLPGKEPDPREYRLIFKNIDRVGWDPSIDCYLNNGGYEQLKKAITMEPIAITNEVKASGLRGRGGAGFPTGVKWGFIPPNNTKPVYLICNCDESEPGTFKDRYIVHQDPHQLIEGMVISAFAVGAHTAYIYMREEFPEAAILMEKAIEEAREKGFVGKNVLGSGFDLEIYVHRGAGAYICGEETGLIESLEGKRPYPRIKPPYFPAALGLYMAPTIVNNVESLCHVKHIIEMGGEEYAKLGTPRNTGTRILCVSGDVKKPGYYEVEVGKITMGELLNDVCGGPKDGRTFKACIPGGSSAKILRCDETFKIGKGEDEKELSFYDIPMDFDTMAACGSMAGSGGVIVMDDSRKMSWVLNNINHFYAHESCGQCTPCREGSMWMKKISDRIVEGKATPEDVQTLEDVAYQIDGRTVCAFGEASSWPVEAMIAKFRDELTSETSEENEYLSEEAQRQLKYISQ</sequence>
<dbReference type="PANTHER" id="PTHR43578:SF3">
    <property type="entry name" value="NADH-QUINONE OXIDOREDUCTASE SUBUNIT F"/>
    <property type="match status" value="1"/>
</dbReference>
<dbReference type="GO" id="GO:0046872">
    <property type="term" value="F:metal ion binding"/>
    <property type="evidence" value="ECO:0007669"/>
    <property type="project" value="UniProtKB-KW"/>
</dbReference>
<dbReference type="GO" id="GO:0010181">
    <property type="term" value="F:FMN binding"/>
    <property type="evidence" value="ECO:0007669"/>
    <property type="project" value="InterPro"/>
</dbReference>
<dbReference type="Gene3D" id="6.10.250.1450">
    <property type="match status" value="1"/>
</dbReference>
<dbReference type="FunFam" id="1.20.1440.230:FF:000001">
    <property type="entry name" value="Mitochondrial NADH dehydrogenase flavoprotein 1"/>
    <property type="match status" value="1"/>
</dbReference>
<dbReference type="InterPro" id="IPR011538">
    <property type="entry name" value="Nuo51_FMN-bd"/>
</dbReference>
<evidence type="ECO:0000256" key="4">
    <source>
        <dbReference type="ARBA" id="ARBA00023004"/>
    </source>
</evidence>
<name>A0AAT9FSH6_9BACT</name>
<dbReference type="SUPFAM" id="SSF142019">
    <property type="entry name" value="Nqo1 FMN-binding domain-like"/>
    <property type="match status" value="1"/>
</dbReference>
<dbReference type="SUPFAM" id="SSF142984">
    <property type="entry name" value="Nqo1 middle domain-like"/>
    <property type="match status" value="1"/>
</dbReference>
<accession>A0AAT9FSH6</accession>
<dbReference type="Gene3D" id="1.20.1440.230">
    <property type="entry name" value="NADH-ubiquinone oxidoreductase 51kDa subunit, iron-sulphur binding domain"/>
    <property type="match status" value="1"/>
</dbReference>
<keyword evidence="4" id="KW-0408">Iron</keyword>
<dbReference type="InterPro" id="IPR037207">
    <property type="entry name" value="Nuop51_4Fe4S-bd_sf"/>
</dbReference>
<evidence type="ECO:0000256" key="3">
    <source>
        <dbReference type="ARBA" id="ARBA00022723"/>
    </source>
</evidence>
<keyword evidence="3" id="KW-0479">Metal-binding</keyword>
<dbReference type="FunFam" id="3.40.50.11540:FF:000001">
    <property type="entry name" value="NADH dehydrogenase [ubiquinone] flavoprotein 1, mitochondrial"/>
    <property type="match status" value="1"/>
</dbReference>
<dbReference type="Gene3D" id="3.40.50.11540">
    <property type="entry name" value="NADH-ubiquinone oxidoreductase 51kDa subunit"/>
    <property type="match status" value="1"/>
</dbReference>
<dbReference type="SMART" id="SM00928">
    <property type="entry name" value="NADH_4Fe-4S"/>
    <property type="match status" value="1"/>
</dbReference>
<protein>
    <submittedName>
        <fullName evidence="7">NADH-quinone oxidoreductase subunit F</fullName>
    </submittedName>
</protein>